<feature type="compositionally biased region" description="Low complexity" evidence="1">
    <location>
        <begin position="360"/>
        <end position="379"/>
    </location>
</feature>
<dbReference type="WBParaSite" id="MBELARI_LOCUS5855.1">
    <property type="protein sequence ID" value="MBELARI_LOCUS5855.1"/>
    <property type="gene ID" value="MBELARI_LOCUS5855"/>
</dbReference>
<evidence type="ECO:0000313" key="2">
    <source>
        <dbReference type="Proteomes" id="UP000887575"/>
    </source>
</evidence>
<feature type="compositionally biased region" description="Basic and acidic residues" evidence="1">
    <location>
        <begin position="380"/>
        <end position="390"/>
    </location>
</feature>
<feature type="region of interest" description="Disordered" evidence="1">
    <location>
        <begin position="201"/>
        <end position="220"/>
    </location>
</feature>
<feature type="region of interest" description="Disordered" evidence="1">
    <location>
        <begin position="170"/>
        <end position="192"/>
    </location>
</feature>
<evidence type="ECO:0000313" key="3">
    <source>
        <dbReference type="WBParaSite" id="MBELARI_LOCUS5855.1"/>
    </source>
</evidence>
<accession>A0AAF3FFW3</accession>
<keyword evidence="2" id="KW-1185">Reference proteome</keyword>
<feature type="region of interest" description="Disordered" evidence="1">
    <location>
        <begin position="335"/>
        <end position="400"/>
    </location>
</feature>
<proteinExistence type="predicted"/>
<dbReference type="Proteomes" id="UP000887575">
    <property type="component" value="Unassembled WGS sequence"/>
</dbReference>
<evidence type="ECO:0000256" key="1">
    <source>
        <dbReference type="SAM" id="MobiDB-lite"/>
    </source>
</evidence>
<dbReference type="AlphaFoldDB" id="A0AAF3FFW3"/>
<organism evidence="2 3">
    <name type="scientific">Mesorhabditis belari</name>
    <dbReference type="NCBI Taxonomy" id="2138241"/>
    <lineage>
        <taxon>Eukaryota</taxon>
        <taxon>Metazoa</taxon>
        <taxon>Ecdysozoa</taxon>
        <taxon>Nematoda</taxon>
        <taxon>Chromadorea</taxon>
        <taxon>Rhabditida</taxon>
        <taxon>Rhabditina</taxon>
        <taxon>Rhabditomorpha</taxon>
        <taxon>Rhabditoidea</taxon>
        <taxon>Rhabditidae</taxon>
        <taxon>Mesorhabditinae</taxon>
        <taxon>Mesorhabditis</taxon>
    </lineage>
</organism>
<reference evidence="3" key="1">
    <citation type="submission" date="2024-02" db="UniProtKB">
        <authorList>
            <consortium name="WormBaseParasite"/>
        </authorList>
    </citation>
    <scope>IDENTIFICATION</scope>
</reference>
<sequence length="460" mass="51351">MDSGSGGGWYNSRKQYRSVAFGTWKPGAANKFFQKSTSNLDKFETQSEVESRFVEATSHRSLYNTIAVTRGGKAWNGEELSSTSGGGRFLNVKLKKMGESSPNLTRIERSPYQLFPPLRPNETSYSSDAMHRILIDPRGKPKDCYSSSEYVAYLGRKHSQERIQHEPYPVWSGSQQAGPGAASRHGGEGKREGRLDIAQHKATRVHRSQSAGADATVRVHQPVDMRSPFTRADPNGNQPGNVKFLRATKKFFKKIYSTATLPKKSPQSPQVDQTMPSHTNVQPFFDFSYREPPRFSSSDDCDEPLYNSSFSTYCSNYRTPVETYRNELNLSTTLHYPKYADSQPDSGVDDRSSTPDESMDSAPSSSSPTSSTSPSTSTSSKRDSSGDQKPHVQIPPNGNWNEVFEQLRREMTLMRERDQQILADLHKVESQLKSVRLANCQFGSTEDLVGNRGPVPSMPL</sequence>
<protein>
    <submittedName>
        <fullName evidence="3">Uncharacterized protein</fullName>
    </submittedName>
</protein>
<name>A0AAF3FFW3_9BILA</name>